<evidence type="ECO:0000256" key="1">
    <source>
        <dbReference type="ARBA" id="ARBA00024343"/>
    </source>
</evidence>
<gene>
    <name evidence="3" type="ORF">SAY86_024512</name>
</gene>
<evidence type="ECO:0008006" key="5">
    <source>
        <dbReference type="Google" id="ProtNLM"/>
    </source>
</evidence>
<feature type="compositionally biased region" description="Low complexity" evidence="2">
    <location>
        <begin position="57"/>
        <end position="82"/>
    </location>
</feature>
<dbReference type="Proteomes" id="UP001346149">
    <property type="component" value="Unassembled WGS sequence"/>
</dbReference>
<accession>A0AAN7MHI7</accession>
<comment type="similarity">
    <text evidence="1">Belongs to the AP2/ERF transcription factor family. ERF subfamily.</text>
</comment>
<comment type="caution">
    <text evidence="3">The sequence shown here is derived from an EMBL/GenBank/DDBJ whole genome shotgun (WGS) entry which is preliminary data.</text>
</comment>
<dbReference type="InterPro" id="IPR051032">
    <property type="entry name" value="AP2/ERF_TF_ERF_subfamily"/>
</dbReference>
<evidence type="ECO:0000256" key="2">
    <source>
        <dbReference type="SAM" id="MobiDB-lite"/>
    </source>
</evidence>
<organism evidence="3 4">
    <name type="scientific">Trapa natans</name>
    <name type="common">Water chestnut</name>
    <dbReference type="NCBI Taxonomy" id="22666"/>
    <lineage>
        <taxon>Eukaryota</taxon>
        <taxon>Viridiplantae</taxon>
        <taxon>Streptophyta</taxon>
        <taxon>Embryophyta</taxon>
        <taxon>Tracheophyta</taxon>
        <taxon>Spermatophyta</taxon>
        <taxon>Magnoliopsida</taxon>
        <taxon>eudicotyledons</taxon>
        <taxon>Gunneridae</taxon>
        <taxon>Pentapetalae</taxon>
        <taxon>rosids</taxon>
        <taxon>malvids</taxon>
        <taxon>Myrtales</taxon>
        <taxon>Lythraceae</taxon>
        <taxon>Trapa</taxon>
    </lineage>
</organism>
<proteinExistence type="inferred from homology"/>
<evidence type="ECO:0000313" key="4">
    <source>
        <dbReference type="Proteomes" id="UP001346149"/>
    </source>
</evidence>
<name>A0AAN7MHI7_TRANT</name>
<dbReference type="AlphaFoldDB" id="A0AAN7MHI7"/>
<dbReference type="PANTHER" id="PTHR31985:SF299">
    <property type="entry name" value="AP2 DOMAIN CLASS TRANSCRIPTION FACTOR"/>
    <property type="match status" value="1"/>
</dbReference>
<protein>
    <recommendedName>
        <fullName evidence="5">AP2/ERF domain-containing protein</fullName>
    </recommendedName>
</protein>
<reference evidence="3 4" key="1">
    <citation type="journal article" date="2023" name="Hortic Res">
        <title>Pangenome of water caltrop reveals structural variations and asymmetric subgenome divergence after allopolyploidization.</title>
        <authorList>
            <person name="Zhang X."/>
            <person name="Chen Y."/>
            <person name="Wang L."/>
            <person name="Yuan Y."/>
            <person name="Fang M."/>
            <person name="Shi L."/>
            <person name="Lu R."/>
            <person name="Comes H.P."/>
            <person name="Ma Y."/>
            <person name="Chen Y."/>
            <person name="Huang G."/>
            <person name="Zhou Y."/>
            <person name="Zheng Z."/>
            <person name="Qiu Y."/>
        </authorList>
    </citation>
    <scope>NUCLEOTIDE SEQUENCE [LARGE SCALE GENOMIC DNA]</scope>
    <source>
        <strain evidence="3">F231</strain>
    </source>
</reference>
<dbReference type="EMBL" id="JAXQNO010000004">
    <property type="protein sequence ID" value="KAK4799147.1"/>
    <property type="molecule type" value="Genomic_DNA"/>
</dbReference>
<feature type="region of interest" description="Disordered" evidence="2">
    <location>
        <begin position="57"/>
        <end position="97"/>
    </location>
</feature>
<keyword evidence="4" id="KW-1185">Reference proteome</keyword>
<dbReference type="PANTHER" id="PTHR31985">
    <property type="entry name" value="ETHYLENE-RESPONSIVE TRANSCRIPTION FACTOR ERF042-RELATED"/>
    <property type="match status" value="1"/>
</dbReference>
<evidence type="ECO:0000313" key="3">
    <source>
        <dbReference type="EMBL" id="KAK4799147.1"/>
    </source>
</evidence>
<sequence length="147" mass="14669">MAAGAHDVAALSIKGSSATLNFPDLATSLPKPASDSPCDVQAAAAIAASMDSLILSSTSTSSSNSISTAAASPSSSSSSSGSMWPAGHVSTPETEEELGEIVALSRLGPATGVGIHGPLRPMDRVVRGGKYKKRVQPVASITVAGRH</sequence>